<dbReference type="GO" id="GO:0003677">
    <property type="term" value="F:DNA binding"/>
    <property type="evidence" value="ECO:0007669"/>
    <property type="project" value="UniProtKB-KW"/>
</dbReference>
<dbReference type="OrthoDB" id="3174593at2"/>
<dbReference type="PROSITE" id="PS50943">
    <property type="entry name" value="HTH_CROC1"/>
    <property type="match status" value="1"/>
</dbReference>
<evidence type="ECO:0000256" key="1">
    <source>
        <dbReference type="ARBA" id="ARBA00023125"/>
    </source>
</evidence>
<reference evidence="3 4" key="1">
    <citation type="submission" date="2017-09" db="EMBL/GenBank/DDBJ databases">
        <title>Paracoccus alkalisoli sp. nov., isolated from saline alkaline soil.</title>
        <authorList>
            <person name="Dong X."/>
            <person name="Zhang G."/>
        </authorList>
    </citation>
    <scope>NUCLEOTIDE SEQUENCE [LARGE SCALE GENOMIC DNA]</scope>
    <source>
        <strain evidence="3 4">WN007</strain>
    </source>
</reference>
<dbReference type="Gene3D" id="1.10.260.40">
    <property type="entry name" value="lambda repressor-like DNA-binding domains"/>
    <property type="match status" value="1"/>
</dbReference>
<dbReference type="PANTHER" id="PTHR36924:SF1">
    <property type="entry name" value="ANTITOXIN HIGA-1"/>
    <property type="match status" value="1"/>
</dbReference>
<dbReference type="InterPro" id="IPR001387">
    <property type="entry name" value="Cro/C1-type_HTH"/>
</dbReference>
<keyword evidence="1" id="KW-0238">DNA-binding</keyword>
<comment type="caution">
    <text evidence="3">The sequence shown here is derived from an EMBL/GenBank/DDBJ whole genome shotgun (WGS) entry which is preliminary data.</text>
</comment>
<sequence>MFMRAVHPGIVLKDELEELGITPTEFARQIDVPANRVSQIIAGKRGITGDTALRFGHWFGTDPQFWLNLQAQWELVQAEREMGEAIRHLPTRAA</sequence>
<dbReference type="AlphaFoldDB" id="A0A2A2GGH9"/>
<evidence type="ECO:0000259" key="2">
    <source>
        <dbReference type="PROSITE" id="PS50943"/>
    </source>
</evidence>
<dbReference type="Pfam" id="PF01381">
    <property type="entry name" value="HTH_3"/>
    <property type="match status" value="1"/>
</dbReference>
<dbReference type="InterPro" id="IPR013430">
    <property type="entry name" value="Toxin_antidote_HigA"/>
</dbReference>
<proteinExistence type="predicted"/>
<protein>
    <submittedName>
        <fullName evidence="3">Addiction module antidote protein, HigA family</fullName>
    </submittedName>
</protein>
<evidence type="ECO:0000313" key="4">
    <source>
        <dbReference type="Proteomes" id="UP000218023"/>
    </source>
</evidence>
<dbReference type="NCBIfam" id="TIGR02607">
    <property type="entry name" value="antidote_HigA"/>
    <property type="match status" value="1"/>
</dbReference>
<evidence type="ECO:0000313" key="3">
    <source>
        <dbReference type="EMBL" id="PAU96003.1"/>
    </source>
</evidence>
<dbReference type="EMBL" id="NSJZ01000025">
    <property type="protein sequence ID" value="PAU96003.1"/>
    <property type="molecule type" value="Genomic_DNA"/>
</dbReference>
<dbReference type="CDD" id="cd00093">
    <property type="entry name" value="HTH_XRE"/>
    <property type="match status" value="1"/>
</dbReference>
<dbReference type="SMART" id="SM00530">
    <property type="entry name" value="HTH_XRE"/>
    <property type="match status" value="1"/>
</dbReference>
<accession>A0A2A2GGH9</accession>
<name>A0A2A2GGH9_9RHOB</name>
<dbReference type="PANTHER" id="PTHR36924">
    <property type="entry name" value="ANTITOXIN HIGA-1"/>
    <property type="match status" value="1"/>
</dbReference>
<keyword evidence="4" id="KW-1185">Reference proteome</keyword>
<organism evidence="3 4">
    <name type="scientific">Paracoccus salipaludis</name>
    <dbReference type="NCBI Taxonomy" id="2032623"/>
    <lineage>
        <taxon>Bacteria</taxon>
        <taxon>Pseudomonadati</taxon>
        <taxon>Pseudomonadota</taxon>
        <taxon>Alphaproteobacteria</taxon>
        <taxon>Rhodobacterales</taxon>
        <taxon>Paracoccaceae</taxon>
        <taxon>Paracoccus</taxon>
    </lineage>
</organism>
<dbReference type="RefSeq" id="WP_095641315.1">
    <property type="nucleotide sequence ID" value="NZ_NSJZ01000025.1"/>
</dbReference>
<dbReference type="SUPFAM" id="SSF47413">
    <property type="entry name" value="lambda repressor-like DNA-binding domains"/>
    <property type="match status" value="1"/>
</dbReference>
<dbReference type="Proteomes" id="UP000218023">
    <property type="component" value="Unassembled WGS sequence"/>
</dbReference>
<gene>
    <name evidence="3" type="primary">higA</name>
    <name evidence="3" type="ORF">CK240_15955</name>
</gene>
<feature type="domain" description="HTH cro/C1-type" evidence="2">
    <location>
        <begin position="12"/>
        <end position="66"/>
    </location>
</feature>
<dbReference type="InterPro" id="IPR010982">
    <property type="entry name" value="Lambda_DNA-bd_dom_sf"/>
</dbReference>